<name>A0ABY7B910_9PSEU</name>
<evidence type="ECO:0000313" key="2">
    <source>
        <dbReference type="Proteomes" id="UP001163203"/>
    </source>
</evidence>
<gene>
    <name evidence="1" type="ORF">ORV05_11870</name>
</gene>
<accession>A0ABY7B910</accession>
<organism evidence="1 2">
    <name type="scientific">Amycolatopsis cynarae</name>
    <dbReference type="NCBI Taxonomy" id="2995223"/>
    <lineage>
        <taxon>Bacteria</taxon>
        <taxon>Bacillati</taxon>
        <taxon>Actinomycetota</taxon>
        <taxon>Actinomycetes</taxon>
        <taxon>Pseudonocardiales</taxon>
        <taxon>Pseudonocardiaceae</taxon>
        <taxon>Amycolatopsis</taxon>
    </lineage>
</organism>
<protein>
    <submittedName>
        <fullName evidence="1">Nucleotidyltransferase domain-containing protein</fullName>
    </submittedName>
</protein>
<keyword evidence="2" id="KW-1185">Reference proteome</keyword>
<dbReference type="InterPro" id="IPR018775">
    <property type="entry name" value="RlaP"/>
</dbReference>
<evidence type="ECO:0000313" key="1">
    <source>
        <dbReference type="EMBL" id="WAL68429.1"/>
    </source>
</evidence>
<dbReference type="PANTHER" id="PTHR34817">
    <property type="entry name" value="NUCLEOTIDYLTRANSFERASE"/>
    <property type="match status" value="1"/>
</dbReference>
<reference evidence="1" key="1">
    <citation type="submission" date="2022-11" db="EMBL/GenBank/DDBJ databases">
        <authorList>
            <person name="Mo P."/>
        </authorList>
    </citation>
    <scope>NUCLEOTIDE SEQUENCE</scope>
    <source>
        <strain evidence="1">HUAS 11-8</strain>
    </source>
</reference>
<dbReference type="EMBL" id="CP113836">
    <property type="protein sequence ID" value="WAL68429.1"/>
    <property type="molecule type" value="Genomic_DNA"/>
</dbReference>
<dbReference type="RefSeq" id="WP_268758522.1">
    <property type="nucleotide sequence ID" value="NZ_CP113836.1"/>
</dbReference>
<proteinExistence type="predicted"/>
<dbReference type="Proteomes" id="UP001163203">
    <property type="component" value="Chromosome"/>
</dbReference>
<sequence>MKHTCPEFAAIAERHTVLRTQVGSGVHGTAIAGSDDRDEMGMCVEPPEYVVGLRRFEQYIYRSAAERTGNANEPSGPDDLDLVVYSLRKWMRLAAKGNPTVLIPLFVPGSEVVSATEIGEELRANPEMVVSREAGHRFIGYLRSQRARMQRGHGRPHLVERYGFDTKFAGHMVRLGVQGVELLETGRITLPMAEPWLTWIRGLRQGRHSEREALDAAGELEAQLLRLVDTSHLPKTPDEDRLNRWLFDTYQRVWATSASREYRTWPRSATPV</sequence>
<dbReference type="Pfam" id="PF10127">
    <property type="entry name" value="RlaP"/>
    <property type="match status" value="1"/>
</dbReference>
<dbReference type="PANTHER" id="PTHR34817:SF1">
    <property type="entry name" value="NUCLEOTIDYLTRANSFERASE"/>
    <property type="match status" value="1"/>
</dbReference>